<feature type="compositionally biased region" description="Basic and acidic residues" evidence="1">
    <location>
        <begin position="786"/>
        <end position="802"/>
    </location>
</feature>
<feature type="region of interest" description="Disordered" evidence="1">
    <location>
        <begin position="113"/>
        <end position="133"/>
    </location>
</feature>
<evidence type="ECO:0000256" key="1">
    <source>
        <dbReference type="SAM" id="MobiDB-lite"/>
    </source>
</evidence>
<feature type="compositionally biased region" description="Basic and acidic residues" evidence="1">
    <location>
        <begin position="852"/>
        <end position="868"/>
    </location>
</feature>
<feature type="compositionally biased region" description="Polar residues" evidence="1">
    <location>
        <begin position="873"/>
        <end position="885"/>
    </location>
</feature>
<feature type="compositionally biased region" description="Polar residues" evidence="1">
    <location>
        <begin position="975"/>
        <end position="985"/>
    </location>
</feature>
<accession>A0A427XTD1</accession>
<evidence type="ECO:0000313" key="3">
    <source>
        <dbReference type="Proteomes" id="UP000279259"/>
    </source>
</evidence>
<gene>
    <name evidence="2" type="ORF">EHS25_006095</name>
</gene>
<feature type="compositionally biased region" description="Polar residues" evidence="1">
    <location>
        <begin position="636"/>
        <end position="645"/>
    </location>
</feature>
<feature type="region of interest" description="Disordered" evidence="1">
    <location>
        <begin position="1"/>
        <end position="36"/>
    </location>
</feature>
<organism evidence="2 3">
    <name type="scientific">Saitozyma podzolica</name>
    <dbReference type="NCBI Taxonomy" id="1890683"/>
    <lineage>
        <taxon>Eukaryota</taxon>
        <taxon>Fungi</taxon>
        <taxon>Dikarya</taxon>
        <taxon>Basidiomycota</taxon>
        <taxon>Agaricomycotina</taxon>
        <taxon>Tremellomycetes</taxon>
        <taxon>Tremellales</taxon>
        <taxon>Trimorphomycetaceae</taxon>
        <taxon>Saitozyma</taxon>
    </lineage>
</organism>
<keyword evidence="3" id="KW-1185">Reference proteome</keyword>
<sequence>MSQLDVAGAPRGDGWSRITRSDHQLPSHLDPVPQLPILQTHTQRYLVCRRSDPDPSAHPTEASPIGYTALPDPFTFASDWLHSTSLSRSRNANPRPIGVGICDRTRIMDEDQNNQHHHDGHINLDPHTSPHDLTPEQMQQIQQILRALPPVSADLFEPIELADVGGIQPHIQIASCEQHDAALALPLAGLSVPAPHHQDPSYIIPLRCTASVPIDLTSLPLSSHPPCFFPLQPRLIFPSTRACRLLIPASDTFTAYPSTSYTLYTVPTVPLGQAQTDTDYRNGIHINLALGQSFGIGPTLPASGPVSAPVPVPVSGPELRLPAWQYDPTPVSQNLLNEDYILPPTWSRTTGTDASATTAAAGPKLLYPVVPSSSASSFAPLIPGSVYPQNTPPTQHPSAISFHPRQHLHGGTISPELVRSSRPFVEHTNQQQYHPLQHHLPVQYHPSLSLPLPPIAAAQGTSSVPLDSGVSHPLPQTQPWLDVELIFPSLSTSVPYLPPVQHGITSTPSHLIAGGEPYADITAEMESGNWRDWNGGDGGDGGDGGEGGDGGDGLSDVSESKDEDEDEDGRYTPGECGGVAVGDELESEDGSEAYHDGDGGYDTEHEHEREHEHDHKYKHNEAADDHTDTDDDDGSESSFSATSHLSDPLLVPSSAFPSPPRTPTQAAGVTPHSNATPRHLTMRDQDSHATPSSSDPHIGTPALRQAIGVGTLHVTLSTDSDGGASPPQHGGGAVTIKPCVEPMMYTTAEYPIPEEMWEGEEEVEMKVEVEVDVDVAGEGNVANGEEALREPTGELARGRNENGVDQSSNVIGAKQAKGTTRSKPRARSIQHVQVSEQGDPEVDQSLQAQVNKESESFDHPRSRPKFDEACGDSSGSEPDTGSDANPSLKDPTYQPRFGPTTRSFTRYQPQTSPSHRTNGFWTGPLRAVVRLGEDPASIPTRTQTPHQPFESNPKSIKKASARISNKVLVTGSGTGSTVPWSQSRTKAAGPRRNHKKLSDEARTNVESLRERLEATAFRSHINFDEKVFRALVDERFTEYIHWAELDTGEWGVVIPRENEVGEGSSHLLPGTLPVLDRLDVVPDRLDVVTLSRMIIFPLSPSQTSSHYHTCRLRTAMRLGGESLAWD</sequence>
<feature type="compositionally biased region" description="Gly residues" evidence="1">
    <location>
        <begin position="535"/>
        <end position="553"/>
    </location>
</feature>
<reference evidence="2 3" key="1">
    <citation type="submission" date="2018-11" db="EMBL/GenBank/DDBJ databases">
        <title>Genome sequence of Saitozyma podzolica DSM 27192.</title>
        <authorList>
            <person name="Aliyu H."/>
            <person name="Gorte O."/>
            <person name="Ochsenreither K."/>
        </authorList>
    </citation>
    <scope>NUCLEOTIDE SEQUENCE [LARGE SCALE GENOMIC DNA]</scope>
    <source>
        <strain evidence="2 3">DSM 27192</strain>
    </source>
</reference>
<dbReference type="EMBL" id="RSCD01000028">
    <property type="protein sequence ID" value="RSH82162.1"/>
    <property type="molecule type" value="Genomic_DNA"/>
</dbReference>
<comment type="caution">
    <text evidence="2">The sequence shown here is derived from an EMBL/GenBank/DDBJ whole genome shotgun (WGS) entry which is preliminary data.</text>
</comment>
<protein>
    <submittedName>
        <fullName evidence="2">Uncharacterized protein</fullName>
    </submittedName>
</protein>
<evidence type="ECO:0000313" key="2">
    <source>
        <dbReference type="EMBL" id="RSH82162.1"/>
    </source>
</evidence>
<feature type="region of interest" description="Disordered" evidence="1">
    <location>
        <begin position="777"/>
        <end position="921"/>
    </location>
</feature>
<dbReference type="OrthoDB" id="10534923at2759"/>
<dbReference type="AlphaFoldDB" id="A0A427XTD1"/>
<proteinExistence type="predicted"/>
<feature type="compositionally biased region" description="Basic and acidic residues" evidence="1">
    <location>
        <begin position="592"/>
        <end position="626"/>
    </location>
</feature>
<feature type="region of interest" description="Disordered" evidence="1">
    <location>
        <begin position="528"/>
        <end position="701"/>
    </location>
</feature>
<dbReference type="Proteomes" id="UP000279259">
    <property type="component" value="Unassembled WGS sequence"/>
</dbReference>
<name>A0A427XTD1_9TREE</name>
<feature type="region of interest" description="Disordered" evidence="1">
    <location>
        <begin position="715"/>
        <end position="735"/>
    </location>
</feature>
<feature type="region of interest" description="Disordered" evidence="1">
    <location>
        <begin position="970"/>
        <end position="1002"/>
    </location>
</feature>
<feature type="compositionally biased region" description="Polar residues" evidence="1">
    <location>
        <begin position="663"/>
        <end position="676"/>
    </location>
</feature>
<feature type="compositionally biased region" description="Polar residues" evidence="1">
    <location>
        <begin position="900"/>
        <end position="920"/>
    </location>
</feature>